<dbReference type="EMBL" id="JACEIP010000025">
    <property type="protein sequence ID" value="MBA4543977.1"/>
    <property type="molecule type" value="Genomic_DNA"/>
</dbReference>
<evidence type="ECO:0000313" key="2">
    <source>
        <dbReference type="EMBL" id="MBA4543977.1"/>
    </source>
</evidence>
<proteinExistence type="predicted"/>
<dbReference type="RefSeq" id="WP_033100792.1">
    <property type="nucleotide sequence ID" value="NZ_JACEIP010000025.1"/>
</dbReference>
<accession>A0A7W1XC68</accession>
<feature type="domain" description="DUF3846" evidence="1">
    <location>
        <begin position="11"/>
        <end position="85"/>
    </location>
</feature>
<organism evidence="2 3">
    <name type="scientific">Thermoactinomyces daqus</name>
    <dbReference type="NCBI Taxonomy" id="1329516"/>
    <lineage>
        <taxon>Bacteria</taxon>
        <taxon>Bacillati</taxon>
        <taxon>Bacillota</taxon>
        <taxon>Bacilli</taxon>
        <taxon>Bacillales</taxon>
        <taxon>Thermoactinomycetaceae</taxon>
        <taxon>Thermoactinomyces</taxon>
    </lineage>
</organism>
<dbReference type="Proteomes" id="UP000530514">
    <property type="component" value="Unassembled WGS sequence"/>
</dbReference>
<reference evidence="2 3" key="1">
    <citation type="submission" date="2020-07" db="EMBL/GenBank/DDBJ databases">
        <authorList>
            <person name="Feng H."/>
        </authorList>
    </citation>
    <scope>NUCLEOTIDE SEQUENCE [LARGE SCALE GENOMIC DNA]</scope>
    <source>
        <strain evidence="3">s-11</strain>
    </source>
</reference>
<comment type="caution">
    <text evidence="2">The sequence shown here is derived from an EMBL/GenBank/DDBJ whole genome shotgun (WGS) entry which is preliminary data.</text>
</comment>
<evidence type="ECO:0000313" key="3">
    <source>
        <dbReference type="Proteomes" id="UP000530514"/>
    </source>
</evidence>
<keyword evidence="3" id="KW-1185">Reference proteome</keyword>
<evidence type="ECO:0000259" key="1">
    <source>
        <dbReference type="Pfam" id="PF12957"/>
    </source>
</evidence>
<dbReference type="Pfam" id="PF12957">
    <property type="entry name" value="DUF3846"/>
    <property type="match status" value="1"/>
</dbReference>
<dbReference type="InterPro" id="IPR024559">
    <property type="entry name" value="DUF3846"/>
</dbReference>
<sequence length="86" mass="9589">MSGNQKGELVRIVVKEPFKTYQVMEVPKGNFERLREIIGCTYLDFINLGAGLTMAIDDCGKLDRKPANLKPRKPGVNDVFFGTVIS</sequence>
<protein>
    <submittedName>
        <fullName evidence="2">DUF3846 domain-containing protein</fullName>
    </submittedName>
</protein>
<dbReference type="AlphaFoldDB" id="A0A7W1XC68"/>
<name>A0A7W1XC68_9BACL</name>
<gene>
    <name evidence="2" type="ORF">H1164_13895</name>
</gene>